<gene>
    <name evidence="1" type="ORF">MML48_5g00012590</name>
</gene>
<accession>A0ACB9T392</accession>
<reference evidence="1" key="1">
    <citation type="submission" date="2022-04" db="EMBL/GenBank/DDBJ databases">
        <title>Chromosome-scale genome assembly of Holotrichia oblita Faldermann.</title>
        <authorList>
            <person name="Rongchong L."/>
        </authorList>
    </citation>
    <scope>NUCLEOTIDE SEQUENCE</scope>
    <source>
        <strain evidence="1">81SQS9</strain>
    </source>
</reference>
<evidence type="ECO:0000313" key="2">
    <source>
        <dbReference type="Proteomes" id="UP001056778"/>
    </source>
</evidence>
<keyword evidence="1" id="KW-0121">Carboxypeptidase</keyword>
<comment type="caution">
    <text evidence="1">The sequence shown here is derived from an EMBL/GenBank/DDBJ whole genome shotgun (WGS) entry which is preliminary data.</text>
</comment>
<organism evidence="1 2">
    <name type="scientific">Holotrichia oblita</name>
    <name type="common">Chafer beetle</name>
    <dbReference type="NCBI Taxonomy" id="644536"/>
    <lineage>
        <taxon>Eukaryota</taxon>
        <taxon>Metazoa</taxon>
        <taxon>Ecdysozoa</taxon>
        <taxon>Arthropoda</taxon>
        <taxon>Hexapoda</taxon>
        <taxon>Insecta</taxon>
        <taxon>Pterygota</taxon>
        <taxon>Neoptera</taxon>
        <taxon>Endopterygota</taxon>
        <taxon>Coleoptera</taxon>
        <taxon>Polyphaga</taxon>
        <taxon>Scarabaeiformia</taxon>
        <taxon>Scarabaeidae</taxon>
        <taxon>Melolonthinae</taxon>
        <taxon>Holotrichia</taxon>
    </lineage>
</organism>
<name>A0ACB9T392_HOLOL</name>
<dbReference type="Proteomes" id="UP001056778">
    <property type="component" value="Chromosome 5"/>
</dbReference>
<keyword evidence="1" id="KW-0645">Protease</keyword>
<sequence>MKITAGDAHDTTLPNVKLIGNMHGNEVVGRELLLHFIEHMLERYANDDDITWLLDNTIVHIMPSMNPDGFEAIKRNDGRACMETEGRENAEGVDLNRNFPDYYKGMRGELQPEAEAIVRWMNKTSFVLSAALHGGALVANYPFDTTKNFESYSKKPFLSPDNDVFIHLAKTYANNHLIMHKGLPCDGSNDTFEGGIVNGAAWYSFPFGMQDYNYFKHGCMELTMEISCCKFPASIELPQLWEDNKKAFVKYCLQANQGVTGVIKDNYTGEPIPNATLQIVGRDMNFYSDVNGRFWRLLLSGTYNISVVADGYHKQKMAFQISPLRDLPKLHKIEINLIHSSVPLPTTTTQKSVAFAILDNGNEILDEATSVTLDEPVVEKVTSASVQWSITAYLYFIVLLILVA</sequence>
<dbReference type="EMBL" id="CM043019">
    <property type="protein sequence ID" value="KAI4461253.1"/>
    <property type="molecule type" value="Genomic_DNA"/>
</dbReference>
<evidence type="ECO:0000313" key="1">
    <source>
        <dbReference type="EMBL" id="KAI4461253.1"/>
    </source>
</evidence>
<keyword evidence="1" id="KW-0378">Hydrolase</keyword>
<proteinExistence type="predicted"/>
<keyword evidence="2" id="KW-1185">Reference proteome</keyword>
<protein>
    <submittedName>
        <fullName evidence="1">Protease m14 carboxypeptidase</fullName>
    </submittedName>
</protein>